<dbReference type="RefSeq" id="WP_084190202.1">
    <property type="nucleotide sequence ID" value="NZ_CP048103.1"/>
</dbReference>
<evidence type="ECO:0000256" key="3">
    <source>
        <dbReference type="ARBA" id="ARBA00022676"/>
    </source>
</evidence>
<dbReference type="InterPro" id="IPR050519">
    <property type="entry name" value="Glycosyltransf_28_UgtP"/>
</dbReference>
<dbReference type="SUPFAM" id="SSF53756">
    <property type="entry name" value="UDP-Glycosyltransferase/glycogen phosphorylase"/>
    <property type="match status" value="1"/>
</dbReference>
<dbReference type="GO" id="GO:0016020">
    <property type="term" value="C:membrane"/>
    <property type="evidence" value="ECO:0007669"/>
    <property type="project" value="UniProtKB-SubCell"/>
</dbReference>
<accession>A0A1N7PLJ6</accession>
<dbReference type="OrthoDB" id="9815663at2"/>
<comment type="similarity">
    <text evidence="2">Belongs to the glycosyltransferase 28 family.</text>
</comment>
<sequence length="392" mass="44028">MIDRRTWAGPALFQGEQEARPDGKKVLIVSENFGSGHTKAAEALAKGIRRSNPGVEVRVVELGCELRPRVSGVLLYSYLSMLKQAPSLWKIIYGRHHSRAFPTWTQWCLYRTLYPRLSDYIREEQPDLVISTHPFSTSGIARLKRKGNPITLCTLITDFSAHGSWVQPEVDRYLVPHVGVNEQLAQMGVEPGKIYATGIPTDSRFWMEQTREAARHKLGLGQLPTLLILGGGMGMGQTDRLVKVAAKWKDSMQILVCTGHNRPLKENLERDPELQHPRIRIEGFTDQIPDLMDAADLIVSKPGGMTCSEAIAKGKPLLIYGSIPGHEERNGRFMEEQGLAEVVANDDELTVWFEKLLAGDPCFDQLRERMLEWRQNIHPSHSIEAVLNLLAP</sequence>
<protein>
    <submittedName>
        <fullName evidence="7">Processive 1,2-diacylglycerol beta-glucosyltransferase</fullName>
    </submittedName>
</protein>
<evidence type="ECO:0000256" key="2">
    <source>
        <dbReference type="ARBA" id="ARBA00006962"/>
    </source>
</evidence>
<dbReference type="Gene3D" id="3.40.50.2000">
    <property type="entry name" value="Glycogen Phosphorylase B"/>
    <property type="match status" value="2"/>
</dbReference>
<evidence type="ECO:0000256" key="1">
    <source>
        <dbReference type="ARBA" id="ARBA00004370"/>
    </source>
</evidence>
<dbReference type="Pfam" id="PF04101">
    <property type="entry name" value="Glyco_tran_28_C"/>
    <property type="match status" value="1"/>
</dbReference>
<gene>
    <name evidence="7" type="ORF">SAMN05421790_11339</name>
</gene>
<evidence type="ECO:0000256" key="4">
    <source>
        <dbReference type="ARBA" id="ARBA00022679"/>
    </source>
</evidence>
<keyword evidence="8" id="KW-1185">Reference proteome</keyword>
<evidence type="ECO:0000313" key="7">
    <source>
        <dbReference type="EMBL" id="SIT11461.1"/>
    </source>
</evidence>
<dbReference type="GO" id="GO:0016758">
    <property type="term" value="F:hexosyltransferase activity"/>
    <property type="evidence" value="ECO:0007669"/>
    <property type="project" value="InterPro"/>
</dbReference>
<evidence type="ECO:0000313" key="8">
    <source>
        <dbReference type="Proteomes" id="UP000186795"/>
    </source>
</evidence>
<keyword evidence="3" id="KW-0328">Glycosyltransferase</keyword>
<dbReference type="PANTHER" id="PTHR43025:SF3">
    <property type="entry name" value="MONOGALACTOSYLDIACYLGLYCEROL SYNTHASE 1, CHLOROPLASTIC"/>
    <property type="match status" value="1"/>
</dbReference>
<evidence type="ECO:0000259" key="5">
    <source>
        <dbReference type="Pfam" id="PF04101"/>
    </source>
</evidence>
<dbReference type="AlphaFoldDB" id="A0A1N7PLJ6"/>
<reference evidence="8" key="1">
    <citation type="submission" date="2017-01" db="EMBL/GenBank/DDBJ databases">
        <authorList>
            <person name="Varghese N."/>
            <person name="Submissions S."/>
        </authorList>
    </citation>
    <scope>NUCLEOTIDE SEQUENCE [LARGE SCALE GENOMIC DNA]</scope>
    <source>
        <strain evidence="8">DSM 45196</strain>
    </source>
</reference>
<dbReference type="EMBL" id="FTOD01000013">
    <property type="protein sequence ID" value="SIT11461.1"/>
    <property type="molecule type" value="Genomic_DNA"/>
</dbReference>
<name>A0A1N7PLJ6_9BACL</name>
<dbReference type="PANTHER" id="PTHR43025">
    <property type="entry name" value="MONOGALACTOSYLDIACYLGLYCEROL SYNTHASE"/>
    <property type="match status" value="1"/>
</dbReference>
<dbReference type="Proteomes" id="UP000186795">
    <property type="component" value="Unassembled WGS sequence"/>
</dbReference>
<comment type="subcellular location">
    <subcellularLocation>
        <location evidence="1">Membrane</location>
    </subcellularLocation>
</comment>
<dbReference type="InterPro" id="IPR007235">
    <property type="entry name" value="Glyco_trans_28_C"/>
</dbReference>
<dbReference type="GO" id="GO:0009247">
    <property type="term" value="P:glycolipid biosynthetic process"/>
    <property type="evidence" value="ECO:0007669"/>
    <property type="project" value="InterPro"/>
</dbReference>
<dbReference type="InterPro" id="IPR009695">
    <property type="entry name" value="Diacylglyc_glucosyltr_N"/>
</dbReference>
<feature type="domain" description="Glycosyl transferase family 28 C-terminal" evidence="5">
    <location>
        <begin position="225"/>
        <end position="348"/>
    </location>
</feature>
<proteinExistence type="inferred from homology"/>
<feature type="domain" description="Diacylglycerol glucosyltransferase N-terminal" evidence="6">
    <location>
        <begin position="37"/>
        <end position="200"/>
    </location>
</feature>
<organism evidence="7 8">
    <name type="scientific">Kroppenstedtia eburnea</name>
    <dbReference type="NCBI Taxonomy" id="714067"/>
    <lineage>
        <taxon>Bacteria</taxon>
        <taxon>Bacillati</taxon>
        <taxon>Bacillota</taxon>
        <taxon>Bacilli</taxon>
        <taxon>Bacillales</taxon>
        <taxon>Thermoactinomycetaceae</taxon>
        <taxon>Kroppenstedtia</taxon>
    </lineage>
</organism>
<dbReference type="Pfam" id="PF06925">
    <property type="entry name" value="MGDG_synth"/>
    <property type="match status" value="1"/>
</dbReference>
<evidence type="ECO:0000259" key="6">
    <source>
        <dbReference type="Pfam" id="PF06925"/>
    </source>
</evidence>
<keyword evidence="4 7" id="KW-0808">Transferase</keyword>